<proteinExistence type="predicted"/>
<evidence type="ECO:0008006" key="6">
    <source>
        <dbReference type="Google" id="ProtNLM"/>
    </source>
</evidence>
<comment type="caution">
    <text evidence="4">The sequence shown here is derived from an EMBL/GenBank/DDBJ whole genome shotgun (WGS) entry which is preliminary data.</text>
</comment>
<dbReference type="InterPro" id="IPR001507">
    <property type="entry name" value="ZP_dom"/>
</dbReference>
<accession>A0A8X6IVL9</accession>
<organism evidence="4 5">
    <name type="scientific">Trichonephila inaurata madagascariensis</name>
    <dbReference type="NCBI Taxonomy" id="2747483"/>
    <lineage>
        <taxon>Eukaryota</taxon>
        <taxon>Metazoa</taxon>
        <taxon>Ecdysozoa</taxon>
        <taxon>Arthropoda</taxon>
        <taxon>Chelicerata</taxon>
        <taxon>Arachnida</taxon>
        <taxon>Araneae</taxon>
        <taxon>Araneomorphae</taxon>
        <taxon>Entelegynae</taxon>
        <taxon>Araneoidea</taxon>
        <taxon>Nephilidae</taxon>
        <taxon>Trichonephila</taxon>
        <taxon>Trichonephila inaurata</taxon>
    </lineage>
</organism>
<feature type="domain" description="Apple" evidence="2">
    <location>
        <begin position="177"/>
        <end position="260"/>
    </location>
</feature>
<dbReference type="SMART" id="SM00473">
    <property type="entry name" value="PAN_AP"/>
    <property type="match status" value="3"/>
</dbReference>
<sequence length="709" mass="79245">MTVAPNSPFCQRGFPLHVVQHEIFPNDDERIFYAVRIEYCSALSSPNEMADTRTHRKRTRDRCLLLILSTCWSILQLCQCQCSLGSTSFEKVAGASLRSARLNALYKGSPGEASITKECLNRCRALADCDSMLLSYTAQNCMKSTMTSEGRRSDVAISSPPSSTSYFEKICLSAPRCNRLWTFERVIGYEISGFDDRTIPGVNSRLQCQDLCLREKGFTCRSGEYDYAFQQCRLSSEDRRSQPSSFRPAFGDVDYFENQCVTDGATGCNYEEKEDTDIERVDATVSAYSQSECQQQCDATQSFLCHAYSFRQSSSSCKLSSDDSFNLGSNAIRRRIGTSYYQRENCLDLKLTCTDTTMQLILKTREPFDGRIYSQSKPYSCQSFGDKQTVTKFVMDVKGECGVEVESDDHLTNTVVIQYHPLIQQKGDRVIKLYCSLFEETNRTISKTFQVSQGQEPAVTAVVNATAPTPNIRLRITDLNGTDISGTKIGEPLYFRIEIDEDSVFGIFARDMTAKNGKSDQMIELIDSEGCASDARIFPPFDKIPGTKSLQSKFQAFKFAEDSVVRFQVNVHFCLEECNPVVCPSGTQSWGKKRRRREVSTENDIVPDYPLVAAIVVEGSPFGNNTGPTGSLVDEREMEDSEEIVCTTKTVVVVTSLGALFLQIGLLAACGSCLLLTRKDQRPRYSEDAASTITETLPPFGSVHHSRLR</sequence>
<keyword evidence="5" id="KW-1185">Reference proteome</keyword>
<protein>
    <recommendedName>
        <fullName evidence="6">Cuticlin-1</fullName>
    </recommendedName>
</protein>
<keyword evidence="1" id="KW-0472">Membrane</keyword>
<dbReference type="Pfam" id="PF00024">
    <property type="entry name" value="PAN_1"/>
    <property type="match status" value="2"/>
</dbReference>
<feature type="domain" description="Apple" evidence="2">
    <location>
        <begin position="268"/>
        <end position="346"/>
    </location>
</feature>
<dbReference type="PROSITE" id="PS51034">
    <property type="entry name" value="ZP_2"/>
    <property type="match status" value="1"/>
</dbReference>
<dbReference type="AlphaFoldDB" id="A0A8X6IVL9"/>
<evidence type="ECO:0000313" key="4">
    <source>
        <dbReference type="EMBL" id="GFS61511.1"/>
    </source>
</evidence>
<feature type="domain" description="ZP" evidence="3">
    <location>
        <begin position="352"/>
        <end position="590"/>
    </location>
</feature>
<keyword evidence="1" id="KW-0812">Transmembrane</keyword>
<dbReference type="PROSITE" id="PS50948">
    <property type="entry name" value="PAN"/>
    <property type="match status" value="3"/>
</dbReference>
<dbReference type="Pfam" id="PF25057">
    <property type="entry name" value="CUT_N"/>
    <property type="match status" value="1"/>
</dbReference>
<dbReference type="InterPro" id="IPR056953">
    <property type="entry name" value="CUT_N"/>
</dbReference>
<gene>
    <name evidence="4" type="primary">AVEN_155446_1</name>
    <name evidence="4" type="ORF">TNIN_343091</name>
</gene>
<keyword evidence="1" id="KW-1133">Transmembrane helix</keyword>
<feature type="domain" description="Apple" evidence="2">
    <location>
        <begin position="82"/>
        <end position="171"/>
    </location>
</feature>
<evidence type="ECO:0000256" key="1">
    <source>
        <dbReference type="SAM" id="Phobius"/>
    </source>
</evidence>
<feature type="transmembrane region" description="Helical" evidence="1">
    <location>
        <begin position="651"/>
        <end position="676"/>
    </location>
</feature>
<dbReference type="Proteomes" id="UP000886998">
    <property type="component" value="Unassembled WGS sequence"/>
</dbReference>
<evidence type="ECO:0000259" key="2">
    <source>
        <dbReference type="PROSITE" id="PS50948"/>
    </source>
</evidence>
<dbReference type="SMART" id="SM00241">
    <property type="entry name" value="ZP"/>
    <property type="match status" value="1"/>
</dbReference>
<dbReference type="PANTHER" id="PTHR47327">
    <property type="entry name" value="FI18240P1-RELATED"/>
    <property type="match status" value="1"/>
</dbReference>
<dbReference type="OrthoDB" id="6430118at2759"/>
<name>A0A8X6IVL9_9ARAC</name>
<dbReference type="EMBL" id="BMAV01027698">
    <property type="protein sequence ID" value="GFS61511.1"/>
    <property type="molecule type" value="Genomic_DNA"/>
</dbReference>
<dbReference type="InterPro" id="IPR003609">
    <property type="entry name" value="Pan_app"/>
</dbReference>
<evidence type="ECO:0000313" key="5">
    <source>
        <dbReference type="Proteomes" id="UP000886998"/>
    </source>
</evidence>
<evidence type="ECO:0000259" key="3">
    <source>
        <dbReference type="PROSITE" id="PS51034"/>
    </source>
</evidence>
<reference evidence="4" key="1">
    <citation type="submission" date="2020-08" db="EMBL/GenBank/DDBJ databases">
        <title>Multicomponent nature underlies the extraordinary mechanical properties of spider dragline silk.</title>
        <authorList>
            <person name="Kono N."/>
            <person name="Nakamura H."/>
            <person name="Mori M."/>
            <person name="Yoshida Y."/>
            <person name="Ohtoshi R."/>
            <person name="Malay A.D."/>
            <person name="Moran D.A.P."/>
            <person name="Tomita M."/>
            <person name="Numata K."/>
            <person name="Arakawa K."/>
        </authorList>
    </citation>
    <scope>NUCLEOTIDE SEQUENCE</scope>
</reference>
<dbReference type="SUPFAM" id="SSF57414">
    <property type="entry name" value="Hairpin loop containing domain-like"/>
    <property type="match status" value="2"/>
</dbReference>
<dbReference type="Gene3D" id="3.50.4.10">
    <property type="entry name" value="Hepatocyte Growth Factor"/>
    <property type="match status" value="2"/>
</dbReference>
<dbReference type="GO" id="GO:0009653">
    <property type="term" value="P:anatomical structure morphogenesis"/>
    <property type="evidence" value="ECO:0007669"/>
    <property type="project" value="TreeGrafter"/>
</dbReference>
<dbReference type="CDD" id="cd01099">
    <property type="entry name" value="PAN_AP_HGF"/>
    <property type="match status" value="1"/>
</dbReference>
<dbReference type="InterPro" id="IPR052774">
    <property type="entry name" value="Celegans_DevNeuronal_Protein"/>
</dbReference>
<dbReference type="PANTHER" id="PTHR47327:SF1">
    <property type="entry name" value="RE15579P"/>
    <property type="match status" value="1"/>
</dbReference>